<dbReference type="FunFam" id="1.10.472.10:FF:000067">
    <property type="entry name" value="Retinoblastoma-related protein 1"/>
    <property type="match status" value="1"/>
</dbReference>
<feature type="transmembrane region" description="Helical" evidence="10">
    <location>
        <begin position="220"/>
        <end position="242"/>
    </location>
</feature>
<dbReference type="Pfam" id="PF01858">
    <property type="entry name" value="RB_A"/>
    <property type="match status" value="1"/>
</dbReference>
<dbReference type="FunFam" id="1.10.472.140:FF:000003">
    <property type="entry name" value="Retinoblastoma-related protein 1"/>
    <property type="match status" value="1"/>
</dbReference>
<keyword evidence="10" id="KW-0472">Membrane</keyword>
<evidence type="ECO:0000259" key="12">
    <source>
        <dbReference type="SMART" id="SM01368"/>
    </source>
</evidence>
<protein>
    <recommendedName>
        <fullName evidence="15">Retinoblastoma-related protein</fullName>
    </recommendedName>
</protein>
<evidence type="ECO:0000256" key="3">
    <source>
        <dbReference type="ARBA" id="ARBA00022491"/>
    </source>
</evidence>
<dbReference type="GO" id="GO:0005667">
    <property type="term" value="C:transcription regulator complex"/>
    <property type="evidence" value="ECO:0007669"/>
    <property type="project" value="TreeGrafter"/>
</dbReference>
<dbReference type="GO" id="GO:0006357">
    <property type="term" value="P:regulation of transcription by RNA polymerase II"/>
    <property type="evidence" value="ECO:0007669"/>
    <property type="project" value="InterPro"/>
</dbReference>
<keyword evidence="6" id="KW-0539">Nucleus</keyword>
<keyword evidence="10" id="KW-1133">Transmembrane helix</keyword>
<comment type="caution">
    <text evidence="13">The sequence shown here is derived from an EMBL/GenBank/DDBJ whole genome shotgun (WGS) entry which is preliminary data.</text>
</comment>
<keyword evidence="3" id="KW-0678">Repressor</keyword>
<dbReference type="InterPro" id="IPR002719">
    <property type="entry name" value="RB_B"/>
</dbReference>
<evidence type="ECO:0000313" key="14">
    <source>
        <dbReference type="Proteomes" id="UP000317650"/>
    </source>
</evidence>
<dbReference type="EMBL" id="PYDT01000009">
    <property type="protein sequence ID" value="THU49398.1"/>
    <property type="molecule type" value="Genomic_DNA"/>
</dbReference>
<dbReference type="InterPro" id="IPR024599">
    <property type="entry name" value="RB_N"/>
</dbReference>
<feature type="domain" description="Retinoblastoma-associated protein A-box" evidence="12">
    <location>
        <begin position="416"/>
        <end position="618"/>
    </location>
</feature>
<dbReference type="Gene3D" id="1.10.472.140">
    <property type="match status" value="1"/>
</dbReference>
<evidence type="ECO:0000256" key="1">
    <source>
        <dbReference type="ARBA" id="ARBA00004123"/>
    </source>
</evidence>
<dbReference type="Proteomes" id="UP000317650">
    <property type="component" value="Chromosome 6"/>
</dbReference>
<evidence type="ECO:0008006" key="15">
    <source>
        <dbReference type="Google" id="ProtNLM"/>
    </source>
</evidence>
<feature type="compositionally biased region" description="Polar residues" evidence="9">
    <location>
        <begin position="1000"/>
        <end position="1012"/>
    </location>
</feature>
<comment type="function">
    <text evidence="8">Regulator of biological processes that recruits a histone deacetylase to control gene transcription. May play a role in the entry into mitosis, negatively regulating the cell proliferation. Formation of stable complexes with geminiviridae replication-associated proteins may create a cellular environment which favors viral DNA replication.</text>
</comment>
<feature type="region of interest" description="Disordered" evidence="9">
    <location>
        <begin position="892"/>
        <end position="912"/>
    </location>
</feature>
<evidence type="ECO:0000256" key="9">
    <source>
        <dbReference type="SAM" id="MobiDB-lite"/>
    </source>
</evidence>
<dbReference type="InterPro" id="IPR028309">
    <property type="entry name" value="RB_fam"/>
</dbReference>
<evidence type="ECO:0000256" key="5">
    <source>
        <dbReference type="ARBA" id="ARBA00023163"/>
    </source>
</evidence>
<dbReference type="GO" id="GO:0005634">
    <property type="term" value="C:nucleus"/>
    <property type="evidence" value="ECO:0007669"/>
    <property type="project" value="UniProtKB-SubCell"/>
</dbReference>
<dbReference type="SMART" id="SM01367">
    <property type="entry name" value="DUF3452"/>
    <property type="match status" value="1"/>
</dbReference>
<feature type="compositionally biased region" description="Basic and acidic residues" evidence="9">
    <location>
        <begin position="9"/>
        <end position="20"/>
    </location>
</feature>
<evidence type="ECO:0000256" key="8">
    <source>
        <dbReference type="ARBA" id="ARBA00025018"/>
    </source>
</evidence>
<comment type="subcellular location">
    <subcellularLocation>
        <location evidence="1">Nucleus</location>
    </subcellularLocation>
</comment>
<dbReference type="FunFam" id="1.10.472.10:FF:000030">
    <property type="entry name" value="Retinoblastoma-related protein 1"/>
    <property type="match status" value="1"/>
</dbReference>
<evidence type="ECO:0000256" key="6">
    <source>
        <dbReference type="ARBA" id="ARBA00023242"/>
    </source>
</evidence>
<feature type="region of interest" description="Disordered" evidence="9">
    <location>
        <begin position="1"/>
        <end position="20"/>
    </location>
</feature>
<dbReference type="Gene3D" id="1.10.472.10">
    <property type="entry name" value="Cyclin-like"/>
    <property type="match status" value="2"/>
</dbReference>
<dbReference type="PANTHER" id="PTHR13742">
    <property type="entry name" value="RETINOBLASTOMA-ASSOCIATED PROTEIN RB -RELATED"/>
    <property type="match status" value="1"/>
</dbReference>
<dbReference type="STRING" id="52838.A0A4S8ILR3"/>
<keyword evidence="14" id="KW-1185">Reference proteome</keyword>
<feature type="domain" description="Retinoblastoma-associated protein N-terminal" evidence="11">
    <location>
        <begin position="90"/>
        <end position="237"/>
    </location>
</feature>
<proteinExistence type="inferred from homology"/>
<dbReference type="Pfam" id="PF01857">
    <property type="entry name" value="RB_B"/>
    <property type="match status" value="1"/>
</dbReference>
<comment type="similarity">
    <text evidence="2">Belongs to the retinoblastoma protein (RB) family.</text>
</comment>
<evidence type="ECO:0000256" key="10">
    <source>
        <dbReference type="SAM" id="Phobius"/>
    </source>
</evidence>
<dbReference type="InterPro" id="IPR036915">
    <property type="entry name" value="Cyclin-like_sf"/>
</dbReference>
<feature type="region of interest" description="Disordered" evidence="9">
    <location>
        <begin position="1000"/>
        <end position="1021"/>
    </location>
</feature>
<dbReference type="GO" id="GO:0030154">
    <property type="term" value="P:cell differentiation"/>
    <property type="evidence" value="ECO:0007669"/>
    <property type="project" value="TreeGrafter"/>
</dbReference>
<accession>A0A4S8ILR3</accession>
<evidence type="ECO:0000259" key="11">
    <source>
        <dbReference type="SMART" id="SM01367"/>
    </source>
</evidence>
<dbReference type="GO" id="GO:0000785">
    <property type="term" value="C:chromatin"/>
    <property type="evidence" value="ECO:0007669"/>
    <property type="project" value="TreeGrafter"/>
</dbReference>
<evidence type="ECO:0000256" key="2">
    <source>
        <dbReference type="ARBA" id="ARBA00009475"/>
    </source>
</evidence>
<dbReference type="GO" id="GO:0032875">
    <property type="term" value="P:regulation of DNA endoreduplication"/>
    <property type="evidence" value="ECO:0007669"/>
    <property type="project" value="UniProtKB-ARBA"/>
</dbReference>
<dbReference type="SMART" id="SM01368">
    <property type="entry name" value="RB_A"/>
    <property type="match status" value="1"/>
</dbReference>
<keyword evidence="5" id="KW-0804">Transcription</keyword>
<keyword evidence="4" id="KW-0805">Transcription regulation</keyword>
<dbReference type="PANTHER" id="PTHR13742:SF17">
    <property type="entry name" value="RE32990P-RELATED"/>
    <property type="match status" value="1"/>
</dbReference>
<evidence type="ECO:0000313" key="13">
    <source>
        <dbReference type="EMBL" id="THU49398.1"/>
    </source>
</evidence>
<dbReference type="SUPFAM" id="SSF47954">
    <property type="entry name" value="Cyclin-like"/>
    <property type="match status" value="2"/>
</dbReference>
<evidence type="ECO:0000256" key="7">
    <source>
        <dbReference type="ARBA" id="ARBA00023306"/>
    </source>
</evidence>
<evidence type="ECO:0000256" key="4">
    <source>
        <dbReference type="ARBA" id="ARBA00023015"/>
    </source>
</evidence>
<dbReference type="InterPro" id="IPR002720">
    <property type="entry name" value="RB_A"/>
</dbReference>
<gene>
    <name evidence="13" type="ORF">C4D60_Mb06t09150</name>
</gene>
<dbReference type="AlphaFoldDB" id="A0A4S8ILR3"/>
<keyword evidence="10" id="KW-0812">Transmembrane</keyword>
<sequence length="1021" mass="114066">MSPGVGVAHMEDPKPPISSADERGADGIVARFADLCKGLAFGGNTEREAMNVFKEGKNLFFASVTSFGSRSPEEIGRYWSAFVLYCVPRLSTGEAQESQKEGRITLCQILRACDLAIVDFFHKLPLFSLKAGRILSDLYGSDWDKRLELKELQENVTQLIDLSKFYDKAFGEFFSTTNMRRKDQDSAASGSVGNVQDFYRFGWLLFLALRTHVFTHCKNLVICTNGLVSILAILILHVPIGFRNFSVKDMSLFVKQSNGRVNLLACLSEIYHTSEDDLKRSMEVTYSLIIDILKKNPCCASRCKTENLDHIDTEGLKFFEDLLEEKSLQSSLEILEKDYSDLLNTKYELDERIFINTEDSLLDAENVSGGTTRLFSTKSNLDDLASPARWAASLLTPHSPPLLNGSLNCNSKIAPTPVSAAMTTAKWLRDFISPLHSKPSAELEHFLTSCDQDITSTVTRRANIILEAIFPSSSFGERSISGSLQSVNMTEDVAWAQERKMEALKLYYKVLREICLAESRFLNHNNLTSLLSNERFHRCMLACSAELVLATHKTVILMFPAVLDRTGLTAFDMSRVIETFIRYEESLPRELKRHLNSLEERLLESMAWERGSSLYNSLIVARPALAAEINSLGLLAEPMPSLDAIGMHHDNSIADLLPELSQKAVTCPVVIFKHITPTADDRGDARSPKRPCTENRSLFVQCNSTPTRKEHMLTFNYLKFKTPPLQSKFASPSQPNPAGGEICAETVIRVFCNKILKLAAIRIKSLGEKLQLSQQILEYVYRMFQQILCQRTSLFFNRHIDQIILCSLYGVAKVCHVDLTFKSIVNYYKTQPQCKPHVVKNIFVAVPSANRNGRMVQEYVNIITFYNQIFIPSVKPLLVELVPAGVAAEDKNHADSQVPGSPKLSSFPNLPDMSPKKVSAAHNVYVSPLRQTKMDALISPSSRSFYACIGESTHAYRSPSSDLTAINNRLNGGDGRNLKGRINFDVVSDSVVARILGKNSSASSDARATTNLPMKREEPDP</sequence>
<dbReference type="Pfam" id="PF11934">
    <property type="entry name" value="DUF3452"/>
    <property type="match status" value="1"/>
</dbReference>
<keyword evidence="7" id="KW-0131">Cell cycle</keyword>
<organism evidence="13 14">
    <name type="scientific">Musa balbisiana</name>
    <name type="common">Banana</name>
    <dbReference type="NCBI Taxonomy" id="52838"/>
    <lineage>
        <taxon>Eukaryota</taxon>
        <taxon>Viridiplantae</taxon>
        <taxon>Streptophyta</taxon>
        <taxon>Embryophyta</taxon>
        <taxon>Tracheophyta</taxon>
        <taxon>Spermatophyta</taxon>
        <taxon>Magnoliopsida</taxon>
        <taxon>Liliopsida</taxon>
        <taxon>Zingiberales</taxon>
        <taxon>Musaceae</taxon>
        <taxon>Musa</taxon>
    </lineage>
</organism>
<name>A0A4S8ILR3_MUSBA</name>
<dbReference type="GO" id="GO:2000134">
    <property type="term" value="P:negative regulation of G1/S transition of mitotic cell cycle"/>
    <property type="evidence" value="ECO:0007669"/>
    <property type="project" value="TreeGrafter"/>
</dbReference>
<reference evidence="13 14" key="1">
    <citation type="journal article" date="2019" name="Nat. Plants">
        <title>Genome sequencing of Musa balbisiana reveals subgenome evolution and function divergence in polyploid bananas.</title>
        <authorList>
            <person name="Yao X."/>
        </authorList>
    </citation>
    <scope>NUCLEOTIDE SEQUENCE [LARGE SCALE GENOMIC DNA]</scope>
    <source>
        <strain evidence="14">cv. DH-PKW</strain>
        <tissue evidence="13">Leaves</tissue>
    </source>
</reference>
<dbReference type="GO" id="GO:0000977">
    <property type="term" value="F:RNA polymerase II transcription regulatory region sequence-specific DNA binding"/>
    <property type="evidence" value="ECO:0007669"/>
    <property type="project" value="TreeGrafter"/>
</dbReference>